<evidence type="ECO:0000313" key="12">
    <source>
        <dbReference type="EMBL" id="CAD7222500.1"/>
    </source>
</evidence>
<protein>
    <recommendedName>
        <fullName evidence="3">Translocon-associated protein subunit alpha</fullName>
    </recommendedName>
    <alternativeName>
        <fullName evidence="11">Signal sequence receptor subunit alpha</fullName>
    </alternativeName>
</protein>
<comment type="subcellular location">
    <subcellularLocation>
        <location evidence="1">Endoplasmic reticulum membrane</location>
        <topology evidence="1">Single-pass type I membrane protein</topology>
    </subcellularLocation>
</comment>
<evidence type="ECO:0000256" key="1">
    <source>
        <dbReference type="ARBA" id="ARBA00004115"/>
    </source>
</evidence>
<dbReference type="PANTHER" id="PTHR12924">
    <property type="entry name" value="TRANSLOCON-ASSOCIATED PROTEIN, ALPHA SUBUNIT"/>
    <property type="match status" value="1"/>
</dbReference>
<name>A0A7R8W4P7_9CRUS</name>
<dbReference type="PANTHER" id="PTHR12924:SF0">
    <property type="entry name" value="TRANSLOCON-ASSOCIATED PROTEIN SUBUNIT ALPHA"/>
    <property type="match status" value="1"/>
</dbReference>
<evidence type="ECO:0000256" key="9">
    <source>
        <dbReference type="ARBA" id="ARBA00025620"/>
    </source>
</evidence>
<evidence type="ECO:0000256" key="6">
    <source>
        <dbReference type="ARBA" id="ARBA00022824"/>
    </source>
</evidence>
<comment type="similarity">
    <text evidence="2">Belongs to the TRAP-alpha family.</text>
</comment>
<dbReference type="GO" id="GO:0005789">
    <property type="term" value="C:endoplasmic reticulum membrane"/>
    <property type="evidence" value="ECO:0007669"/>
    <property type="project" value="UniProtKB-SubCell"/>
</dbReference>
<keyword evidence="6" id="KW-0256">Endoplasmic reticulum</keyword>
<evidence type="ECO:0000256" key="5">
    <source>
        <dbReference type="ARBA" id="ARBA00022729"/>
    </source>
</evidence>
<dbReference type="Pfam" id="PF03896">
    <property type="entry name" value="TRAP_alpha"/>
    <property type="match status" value="1"/>
</dbReference>
<keyword evidence="5" id="KW-0732">Signal</keyword>
<dbReference type="AlphaFoldDB" id="A0A7R8W4P7"/>
<evidence type="ECO:0000256" key="8">
    <source>
        <dbReference type="ARBA" id="ARBA00023136"/>
    </source>
</evidence>
<evidence type="ECO:0000256" key="10">
    <source>
        <dbReference type="ARBA" id="ARBA00025854"/>
    </source>
</evidence>
<evidence type="ECO:0000256" key="7">
    <source>
        <dbReference type="ARBA" id="ARBA00022989"/>
    </source>
</evidence>
<evidence type="ECO:0000256" key="2">
    <source>
        <dbReference type="ARBA" id="ARBA00006776"/>
    </source>
</evidence>
<keyword evidence="4" id="KW-0812">Transmembrane</keyword>
<comment type="function">
    <text evidence="9">TRAP proteins are part of a complex whose function is to bind calcium to the ER membrane and thereby regulate the retention of ER resident proteins. May be involved in the recycling of the translocation apparatus after completion of the translocation process or may function as a membrane-bound chaperone facilitating folding of translocated proteins.</text>
</comment>
<keyword evidence="8" id="KW-0472">Membrane</keyword>
<organism evidence="12">
    <name type="scientific">Cyprideis torosa</name>
    <dbReference type="NCBI Taxonomy" id="163714"/>
    <lineage>
        <taxon>Eukaryota</taxon>
        <taxon>Metazoa</taxon>
        <taxon>Ecdysozoa</taxon>
        <taxon>Arthropoda</taxon>
        <taxon>Crustacea</taxon>
        <taxon>Oligostraca</taxon>
        <taxon>Ostracoda</taxon>
        <taxon>Podocopa</taxon>
        <taxon>Podocopida</taxon>
        <taxon>Cytherocopina</taxon>
        <taxon>Cytheroidea</taxon>
        <taxon>Cytherideidae</taxon>
        <taxon>Cyprideis</taxon>
    </lineage>
</organism>
<gene>
    <name evidence="12" type="ORF">CTOB1V02_LOCUS504</name>
</gene>
<sequence>MKWLALALFGCAIVLQGTFVRSEDGMGEEEADVESEMEYEEEPIVDDADTKLKSSTEVDTTMLFTHPVFGPEDKVELIAGKLVEILVGFTNKGIKDYVLETMDASFRYPMDYSFYLQNFSAVVYNHVVKPKQEATLLYSFIPSDAFESRSFGLTVNLLYRDLDGQYYQDAVFNKTVPIVEANDGLDTETFFLYVFLAALCILLLVLGHHFLSSFGRKRKSTKKEISSASAGSGSEDDVDYDWIPQETLNGLSEYPGRSFTLLLASEELTRHPRDGQNDFRRIEELSKKWEFKTRRLIAIVASGELRRLEPSFFSAMGRIRLFFL</sequence>
<dbReference type="OrthoDB" id="1926781at2759"/>
<dbReference type="EMBL" id="OB660066">
    <property type="protein sequence ID" value="CAD7222500.1"/>
    <property type="molecule type" value="Genomic_DNA"/>
</dbReference>
<evidence type="ECO:0000256" key="11">
    <source>
        <dbReference type="ARBA" id="ARBA00031071"/>
    </source>
</evidence>
<comment type="subunit">
    <text evidence="10">Heterotetramer of TRAP-alpha, TRAP-beta, TRAP-delta and TRAP-gamma. Interacts with palmitoylated calnexin (CALX), the interaction is required for efficient folding of glycosylated proteins.</text>
</comment>
<evidence type="ECO:0000256" key="3">
    <source>
        <dbReference type="ARBA" id="ARBA00020280"/>
    </source>
</evidence>
<reference evidence="12" key="1">
    <citation type="submission" date="2020-11" db="EMBL/GenBank/DDBJ databases">
        <authorList>
            <person name="Tran Van P."/>
        </authorList>
    </citation>
    <scope>NUCLEOTIDE SEQUENCE</scope>
</reference>
<dbReference type="InterPro" id="IPR005595">
    <property type="entry name" value="TRAP_alpha"/>
</dbReference>
<proteinExistence type="inferred from homology"/>
<keyword evidence="7" id="KW-1133">Transmembrane helix</keyword>
<accession>A0A7R8W4P7</accession>
<evidence type="ECO:0000256" key="4">
    <source>
        <dbReference type="ARBA" id="ARBA00022692"/>
    </source>
</evidence>